<dbReference type="Pfam" id="PF23840">
    <property type="entry name" value="Phage_tail_terminator"/>
    <property type="match status" value="1"/>
</dbReference>
<dbReference type="AlphaFoldDB" id="A0AAX2KI89"/>
<reference evidence="1 2" key="1">
    <citation type="submission" date="2018-06" db="EMBL/GenBank/DDBJ databases">
        <authorList>
            <consortium name="Pathogen Informatics"/>
            <person name="Doyle S."/>
        </authorList>
    </citation>
    <scope>NUCLEOTIDE SEQUENCE [LARGE SCALE GENOMIC DNA]</scope>
    <source>
        <strain evidence="1 2">NCTC8333</strain>
    </source>
</reference>
<sequence length="360" mass="41541">MEQTAFLHVDFKQPEEMEFNRARLRKAFVQIGRVYMRDARRLVMRRGRSAPGENPGYQTGRLARSIGYYVPRKSSRRSGLMVRISPNQKNGQGNRRFPEGSAYYPAFLYYGVRYAAYGMSKKDKRQKKQHSSRWRLAPRNNFMADVIDQRRYWTQKLLSRELQRSLRPVRRKKNMKLTPVIAALRARCPYFENRVAGAAQFKNLPEVGKLKLPAAYVVPGDDSPGENKSQTDYWQELKEGFSVVVILSNGRDERGQFASYDVVDDVRQMLFKALLGWNPEACGNPITYDGGTLLDLNRHELIYQFDFSVISELTEDDTRQQDELNSLDELRTLAIDVDYLDPGNGPDGDIEHHTEITLPS</sequence>
<proteinExistence type="predicted"/>
<dbReference type="InterPro" id="IPR056912">
    <property type="entry name" value="Phage_JBD30_tail_term-like"/>
</dbReference>
<protein>
    <submittedName>
        <fullName evidence="1">Phage protein</fullName>
    </submittedName>
</protein>
<name>A0AAX2KI89_ECOLX</name>
<dbReference type="Proteomes" id="UP000254718">
    <property type="component" value="Unassembled WGS sequence"/>
</dbReference>
<gene>
    <name evidence="1" type="ORF">NCTC8333_05442</name>
</gene>
<dbReference type="EMBL" id="UGFE01000002">
    <property type="protein sequence ID" value="STM26374.1"/>
    <property type="molecule type" value="Genomic_DNA"/>
</dbReference>
<comment type="caution">
    <text evidence="1">The sequence shown here is derived from an EMBL/GenBank/DDBJ whole genome shotgun (WGS) entry which is preliminary data.</text>
</comment>
<evidence type="ECO:0000313" key="1">
    <source>
        <dbReference type="EMBL" id="STM26374.1"/>
    </source>
</evidence>
<accession>A0AAX2KI89</accession>
<evidence type="ECO:0000313" key="2">
    <source>
        <dbReference type="Proteomes" id="UP000254718"/>
    </source>
</evidence>
<organism evidence="1 2">
    <name type="scientific">Escherichia coli</name>
    <dbReference type="NCBI Taxonomy" id="562"/>
    <lineage>
        <taxon>Bacteria</taxon>
        <taxon>Pseudomonadati</taxon>
        <taxon>Pseudomonadota</taxon>
        <taxon>Gammaproteobacteria</taxon>
        <taxon>Enterobacterales</taxon>
        <taxon>Enterobacteriaceae</taxon>
        <taxon>Escherichia</taxon>
    </lineage>
</organism>